<accession>A0A6G8L1F3</accession>
<gene>
    <name evidence="1" type="ORF">EW640_11785</name>
</gene>
<proteinExistence type="predicted"/>
<dbReference type="InterPro" id="IPR023214">
    <property type="entry name" value="HAD_sf"/>
</dbReference>
<dbReference type="Pfam" id="PF13419">
    <property type="entry name" value="HAD_2"/>
    <property type="match status" value="1"/>
</dbReference>
<name>A0A6G8L1F3_9MICO</name>
<dbReference type="Gene3D" id="3.40.50.1000">
    <property type="entry name" value="HAD superfamily/HAD-like"/>
    <property type="match status" value="1"/>
</dbReference>
<dbReference type="SUPFAM" id="SSF56784">
    <property type="entry name" value="HAD-like"/>
    <property type="match status" value="1"/>
</dbReference>
<dbReference type="InterPro" id="IPR006439">
    <property type="entry name" value="HAD-SF_hydro_IA"/>
</dbReference>
<organism evidence="1 2">
    <name type="scientific">Brevibacterium luteolum</name>
    <dbReference type="NCBI Taxonomy" id="199591"/>
    <lineage>
        <taxon>Bacteria</taxon>
        <taxon>Bacillati</taxon>
        <taxon>Actinomycetota</taxon>
        <taxon>Actinomycetes</taxon>
        <taxon>Micrococcales</taxon>
        <taxon>Brevibacteriaceae</taxon>
        <taxon>Brevibacterium</taxon>
    </lineage>
</organism>
<dbReference type="InterPro" id="IPR041492">
    <property type="entry name" value="HAD_2"/>
</dbReference>
<dbReference type="InterPro" id="IPR036412">
    <property type="entry name" value="HAD-like_sf"/>
</dbReference>
<dbReference type="EMBL" id="CP035810">
    <property type="protein sequence ID" value="QIN30570.1"/>
    <property type="molecule type" value="Genomic_DNA"/>
</dbReference>
<dbReference type="SFLD" id="SFLDS00003">
    <property type="entry name" value="Haloacid_Dehalogenase"/>
    <property type="match status" value="1"/>
</dbReference>
<sequence>MLFDVGGVLEVVDDDQWQTRWMERWLFKAGLTHEQYEARAAAVDLPNIALHSGVEAEYWRLFGATLGLNSAEIAQMRTEMWDAYCGTGNTELIEYAKGLKGRAGLAILSNSADGAREEEERRYRFSQLFDPICYSHELGAAKPDQAAYLKTLGAMNAQPHEVFFIDDREEAVQAAAALGIQSVRHESNQTTIAAVESFLTSTRSSTAEHR</sequence>
<dbReference type="Gene3D" id="1.10.150.240">
    <property type="entry name" value="Putative phosphatase, domain 2"/>
    <property type="match status" value="1"/>
</dbReference>
<dbReference type="PANTHER" id="PTHR43611">
    <property type="entry name" value="ALPHA-D-GLUCOSE 1-PHOSPHATE PHOSPHATASE"/>
    <property type="match status" value="1"/>
</dbReference>
<evidence type="ECO:0008006" key="3">
    <source>
        <dbReference type="Google" id="ProtNLM"/>
    </source>
</evidence>
<evidence type="ECO:0000313" key="1">
    <source>
        <dbReference type="EMBL" id="QIN30570.1"/>
    </source>
</evidence>
<dbReference type="SFLD" id="SFLDG01129">
    <property type="entry name" value="C1.5:_HAD__Beta-PGM__Phosphata"/>
    <property type="match status" value="1"/>
</dbReference>
<dbReference type="PANTHER" id="PTHR43611:SF3">
    <property type="entry name" value="FLAVIN MONONUCLEOTIDE HYDROLASE 1, CHLOROPLATIC"/>
    <property type="match status" value="1"/>
</dbReference>
<protein>
    <recommendedName>
        <fullName evidence="3">HAD family phosphatase</fullName>
    </recommendedName>
</protein>
<dbReference type="KEGG" id="blut:EW640_11785"/>
<dbReference type="Proteomes" id="UP000501518">
    <property type="component" value="Chromosome"/>
</dbReference>
<dbReference type="AlphaFoldDB" id="A0A6G8L1F3"/>
<reference evidence="1 2" key="1">
    <citation type="submission" date="2019-02" db="EMBL/GenBank/DDBJ databases">
        <title>Complete Genome Sequence and Methylome Analysis of Brevibacterium luteolum NEB1784.</title>
        <authorList>
            <person name="Fomenkov A."/>
            <person name="Roberts R.J."/>
        </authorList>
    </citation>
    <scope>NUCLEOTIDE SEQUENCE [LARGE SCALE GENOMIC DNA]</scope>
    <source>
        <strain evidence="1 2">NEB1784</strain>
    </source>
</reference>
<evidence type="ECO:0000313" key="2">
    <source>
        <dbReference type="Proteomes" id="UP000501518"/>
    </source>
</evidence>
<dbReference type="NCBIfam" id="TIGR01509">
    <property type="entry name" value="HAD-SF-IA-v3"/>
    <property type="match status" value="1"/>
</dbReference>
<dbReference type="InterPro" id="IPR023198">
    <property type="entry name" value="PGP-like_dom2"/>
</dbReference>